<proteinExistence type="predicted"/>
<dbReference type="AlphaFoldDB" id="A0A2V1H7I3"/>
<keyword evidence="4" id="KW-1185">Reference proteome</keyword>
<dbReference type="RefSeq" id="WP_116686018.1">
    <property type="nucleotide sequence ID" value="NZ_CAWNYD010000001.1"/>
</dbReference>
<keyword evidence="2" id="KW-1133">Transmembrane helix</keyword>
<keyword evidence="2" id="KW-0812">Transmembrane</keyword>
<feature type="transmembrane region" description="Helical" evidence="2">
    <location>
        <begin position="56"/>
        <end position="76"/>
    </location>
</feature>
<protein>
    <recommendedName>
        <fullName evidence="5">DUF2189 domain-containing protein</fullName>
    </recommendedName>
</protein>
<keyword evidence="2" id="KW-0472">Membrane</keyword>
<dbReference type="Proteomes" id="UP000244906">
    <property type="component" value="Unassembled WGS sequence"/>
</dbReference>
<feature type="transmembrane region" description="Helical" evidence="2">
    <location>
        <begin position="226"/>
        <end position="258"/>
    </location>
</feature>
<dbReference type="OrthoDB" id="5621705at2"/>
<evidence type="ECO:0008006" key="5">
    <source>
        <dbReference type="Google" id="ProtNLM"/>
    </source>
</evidence>
<gene>
    <name evidence="3" type="ORF">DC094_05355</name>
</gene>
<dbReference type="InterPro" id="IPR018692">
    <property type="entry name" value="DUF2189"/>
</dbReference>
<feature type="region of interest" description="Disordered" evidence="1">
    <location>
        <begin position="1"/>
        <end position="27"/>
    </location>
</feature>
<reference evidence="3 4" key="1">
    <citation type="submission" date="2018-04" db="EMBL/GenBank/DDBJ databases">
        <title>Thalassorhabdus spongiae gen. nov., sp. nov., isolated from a marine sponge in South-West Iceland.</title>
        <authorList>
            <person name="Knobloch S."/>
            <person name="Daussin A."/>
            <person name="Johannsson R."/>
            <person name="Marteinsson V.T."/>
        </authorList>
    </citation>
    <scope>NUCLEOTIDE SEQUENCE [LARGE SCALE GENOMIC DNA]</scope>
    <source>
        <strain evidence="3 4">Hp12</strain>
    </source>
</reference>
<evidence type="ECO:0000256" key="1">
    <source>
        <dbReference type="SAM" id="MobiDB-lite"/>
    </source>
</evidence>
<feature type="transmembrane region" description="Helical" evidence="2">
    <location>
        <begin position="176"/>
        <end position="205"/>
    </location>
</feature>
<evidence type="ECO:0000313" key="4">
    <source>
        <dbReference type="Proteomes" id="UP000244906"/>
    </source>
</evidence>
<evidence type="ECO:0000313" key="3">
    <source>
        <dbReference type="EMBL" id="PVZ72432.1"/>
    </source>
</evidence>
<feature type="compositionally biased region" description="Polar residues" evidence="1">
    <location>
        <begin position="7"/>
        <end position="25"/>
    </location>
</feature>
<comment type="caution">
    <text evidence="3">The sequence shown here is derived from an EMBL/GenBank/DDBJ whole genome shotgun (WGS) entry which is preliminary data.</text>
</comment>
<evidence type="ECO:0000256" key="2">
    <source>
        <dbReference type="SAM" id="Phobius"/>
    </source>
</evidence>
<name>A0A2V1H7I3_9GAMM</name>
<dbReference type="Pfam" id="PF09955">
    <property type="entry name" value="DUF2189"/>
    <property type="match status" value="1"/>
</dbReference>
<feature type="transmembrane region" description="Helical" evidence="2">
    <location>
        <begin position="129"/>
        <end position="156"/>
    </location>
</feature>
<sequence length="274" mass="30273">MGKTADMPQSKQSSIEASPQSTSSRLPDPADITLDAPWHWLAMGWQDFRKAGYASFAYGVMMVCISWLVTLVAIRLEQVHLILPMAAGFFLMAPLLGGVAYDISRQLETRDKVSLPSAIGSWKRNPIHVAAIGLIMMLFMMAWMRIAMVMFALSFTFEHVTFETFFDVLLTSKNSIPFLLIGSGLGAVLALLVFALTAISIPMLLDRETDAFSAIITSFKVVGNNFAAMMLWAGLIVFLLAIGIMTFYIGLAVILPWLGHATWHAYRQTVPKTE</sequence>
<organism evidence="3 4">
    <name type="scientific">Pelagibaculum spongiae</name>
    <dbReference type="NCBI Taxonomy" id="2080658"/>
    <lineage>
        <taxon>Bacteria</taxon>
        <taxon>Pseudomonadati</taxon>
        <taxon>Pseudomonadota</taxon>
        <taxon>Gammaproteobacteria</taxon>
        <taxon>Oceanospirillales</taxon>
        <taxon>Pelagibaculum</taxon>
    </lineage>
</organism>
<dbReference type="EMBL" id="QDDL01000001">
    <property type="protein sequence ID" value="PVZ72432.1"/>
    <property type="molecule type" value="Genomic_DNA"/>
</dbReference>
<feature type="transmembrane region" description="Helical" evidence="2">
    <location>
        <begin position="82"/>
        <end position="103"/>
    </location>
</feature>
<accession>A0A2V1H7I3</accession>